<dbReference type="SMR" id="G4ZIT7"/>
<dbReference type="RefSeq" id="XP_009539775.1">
    <property type="nucleotide sequence ID" value="XM_009541480.1"/>
</dbReference>
<dbReference type="GeneID" id="20652997"/>
<protein>
    <recommendedName>
        <fullName evidence="4">Bzip transcription factor</fullName>
    </recommendedName>
</protein>
<reference evidence="2" key="2">
    <citation type="submission" date="2011-09" db="EMBL/GenBank/DDBJ databases">
        <authorList>
            <consortium name="US DOE Joint Genome Institute (JGI-PGF)"/>
            <person name="Aerts A."/>
            <person name="Grimwood J."/>
            <person name="Schmutz J."/>
            <person name="Lucas S."/>
            <person name="Hammon N."/>
            <person name="Glavina del Rio T."/>
            <person name="Dalin E."/>
            <person name="Tice H."/>
            <person name="Pitluck S."/>
            <person name="Dehal P."/>
            <person name="Chapman J."/>
            <person name="Putman N.H."/>
            <person name="Salamov A.A."/>
            <person name="Terry A."/>
            <person name="Rokhsar D.S."/>
            <person name="Boore J.L."/>
            <person name="Tripathy S."/>
            <person name="Tyler B.M."/>
            <person name="Grigoriev I.V."/>
        </authorList>
    </citation>
    <scope>NUCLEOTIDE SEQUENCE</scope>
    <source>
        <strain evidence="2">P6497</strain>
    </source>
</reference>
<name>G4ZIT7_PHYSP</name>
<dbReference type="KEGG" id="psoj:PHYSODRAFT_439181"/>
<keyword evidence="3" id="KW-1185">Reference proteome</keyword>
<dbReference type="KEGG" id="psoj:PHYSODRAFT_453129"/>
<accession>G4ZIT7</accession>
<dbReference type="GeneID" id="20652606"/>
<feature type="non-terminal residue" evidence="2">
    <location>
        <position position="1"/>
    </location>
</feature>
<dbReference type="InParanoid" id="G4ZIT7"/>
<sequence length="227" mass="25620">RREQCRENQARYRRRQHEHLLKMETDTATLRVQGVRTQTVWGVAAEFLGLFKHGISTATVATLGTTGYHSLEASNAQLDFLRAMMTPDVTDGSVYGIDALLERWRLYSLYHSNLDIELERLEMGAPNTVIATTRVSMTITESTLYHAFRHLFNGNASHSERLVAKLLGQHVTMSGSVRFGWDDTCGRVHSLEHSADMLTPMLKLLGNLEDVAFVFSRARITPDDNVL</sequence>
<evidence type="ECO:0000313" key="2">
    <source>
        <dbReference type="EMBL" id="EGZ18151.1"/>
    </source>
</evidence>
<proteinExistence type="predicted"/>
<organism evidence="3">
    <name type="scientific">Phytophthora sojae (strain P6497)</name>
    <name type="common">Soybean stem and root rot agent</name>
    <name type="synonym">Phytophthora megasperma f. sp. glycines</name>
    <dbReference type="NCBI Taxonomy" id="1094619"/>
    <lineage>
        <taxon>Eukaryota</taxon>
        <taxon>Sar</taxon>
        <taxon>Stramenopiles</taxon>
        <taxon>Oomycota</taxon>
        <taxon>Peronosporomycetes</taxon>
        <taxon>Peronosporales</taxon>
        <taxon>Peronosporaceae</taxon>
        <taxon>Phytophthora</taxon>
    </lineage>
</organism>
<dbReference type="EMBL" id="JH159154">
    <property type="protein sequence ID" value="EGZ18151.1"/>
    <property type="molecule type" value="Genomic_DNA"/>
</dbReference>
<dbReference type="Proteomes" id="UP000002640">
    <property type="component" value="Unassembled WGS sequence"/>
</dbReference>
<evidence type="ECO:0008006" key="4">
    <source>
        <dbReference type="Google" id="ProtNLM"/>
    </source>
</evidence>
<evidence type="ECO:0000313" key="1">
    <source>
        <dbReference type="EMBL" id="EGZ04799.1"/>
    </source>
</evidence>
<evidence type="ECO:0000313" key="3">
    <source>
        <dbReference type="Proteomes" id="UP000002640"/>
    </source>
</evidence>
<dbReference type="RefSeq" id="XP_009527209.1">
    <property type="nucleotide sequence ID" value="XM_009528914.1"/>
</dbReference>
<gene>
    <name evidence="2" type="ORF">PHYSODRAFT_439181</name>
    <name evidence="1" type="ORF">PHYSODRAFT_453129</name>
</gene>
<reference evidence="2 3" key="1">
    <citation type="journal article" date="2006" name="Science">
        <title>Phytophthora genome sequences uncover evolutionary origins and mechanisms of pathogenesis.</title>
        <authorList>
            <person name="Tyler B.M."/>
            <person name="Tripathy S."/>
            <person name="Zhang X."/>
            <person name="Dehal P."/>
            <person name="Jiang R.H."/>
            <person name="Aerts A."/>
            <person name="Arredondo F.D."/>
            <person name="Baxter L."/>
            <person name="Bensasson D."/>
            <person name="Beynon J.L."/>
            <person name="Chapman J."/>
            <person name="Damasceno C.M."/>
            <person name="Dorrance A.E."/>
            <person name="Dou D."/>
            <person name="Dickerman A.W."/>
            <person name="Dubchak I.L."/>
            <person name="Garbelotto M."/>
            <person name="Gijzen M."/>
            <person name="Gordon S.G."/>
            <person name="Govers F."/>
            <person name="Grunwald N.J."/>
            <person name="Huang W."/>
            <person name="Ivors K.L."/>
            <person name="Jones R.W."/>
            <person name="Kamoun S."/>
            <person name="Krampis K."/>
            <person name="Lamour K.H."/>
            <person name="Lee M.K."/>
            <person name="McDonald W.H."/>
            <person name="Medina M."/>
            <person name="Meijer H.J."/>
            <person name="Nordberg E.K."/>
            <person name="Maclean D.J."/>
            <person name="Ospina-Giraldo M.D."/>
            <person name="Morris P.F."/>
            <person name="Phuntumart V."/>
            <person name="Putnam N.H."/>
            <person name="Rash S."/>
            <person name="Rose J.K."/>
            <person name="Sakihama Y."/>
            <person name="Salamov A.A."/>
            <person name="Savidor A."/>
            <person name="Scheuring C.F."/>
            <person name="Smith B.M."/>
            <person name="Sobral B.W."/>
            <person name="Terry A."/>
            <person name="Torto-Alalibo T.A."/>
            <person name="Win J."/>
            <person name="Xu Z."/>
            <person name="Zhang H."/>
            <person name="Grigoriev I.V."/>
            <person name="Rokhsar D.S."/>
            <person name="Boore J.L."/>
        </authorList>
    </citation>
    <scope>NUCLEOTIDE SEQUENCE [LARGE SCALE GENOMIC DNA]</scope>
    <source>
        <strain evidence="2 3">P6497</strain>
    </source>
</reference>
<dbReference type="EMBL" id="JH159174">
    <property type="protein sequence ID" value="EGZ04799.1"/>
    <property type="molecule type" value="Genomic_DNA"/>
</dbReference>
<dbReference type="AlphaFoldDB" id="G4ZIT7"/>
<feature type="non-terminal residue" evidence="2">
    <location>
        <position position="227"/>
    </location>
</feature>